<dbReference type="CDD" id="cd00024">
    <property type="entry name" value="CD_CSD"/>
    <property type="match status" value="1"/>
</dbReference>
<dbReference type="InterPro" id="IPR023780">
    <property type="entry name" value="Chromo_domain"/>
</dbReference>
<evidence type="ECO:0000313" key="5">
    <source>
        <dbReference type="Proteomes" id="UP000807716"/>
    </source>
</evidence>
<dbReference type="OrthoDB" id="10267344at2759"/>
<evidence type="ECO:0000256" key="2">
    <source>
        <dbReference type="ARBA" id="ARBA00023242"/>
    </source>
</evidence>
<dbReference type="GO" id="GO:0005634">
    <property type="term" value="C:nucleus"/>
    <property type="evidence" value="ECO:0007669"/>
    <property type="project" value="UniProtKB-SubCell"/>
</dbReference>
<comment type="caution">
    <text evidence="4">The sequence shown here is derived from an EMBL/GenBank/DDBJ whole genome shotgun (WGS) entry which is preliminary data.</text>
</comment>
<feature type="non-terminal residue" evidence="4">
    <location>
        <position position="167"/>
    </location>
</feature>
<dbReference type="Proteomes" id="UP000807716">
    <property type="component" value="Unassembled WGS sequence"/>
</dbReference>
<dbReference type="Gene3D" id="2.40.50.40">
    <property type="match status" value="1"/>
</dbReference>
<dbReference type="PROSITE" id="PS50013">
    <property type="entry name" value="CHROMO_2"/>
    <property type="match status" value="1"/>
</dbReference>
<dbReference type="InterPro" id="IPR051219">
    <property type="entry name" value="Heterochromatin_chromo-domain"/>
</dbReference>
<dbReference type="InterPro" id="IPR000953">
    <property type="entry name" value="Chromo/chromo_shadow_dom"/>
</dbReference>
<dbReference type="SMART" id="SM00298">
    <property type="entry name" value="CHROMO"/>
    <property type="match status" value="1"/>
</dbReference>
<organism evidence="4 5">
    <name type="scientific">Actinomortierella ambigua</name>
    <dbReference type="NCBI Taxonomy" id="1343610"/>
    <lineage>
        <taxon>Eukaryota</taxon>
        <taxon>Fungi</taxon>
        <taxon>Fungi incertae sedis</taxon>
        <taxon>Mucoromycota</taxon>
        <taxon>Mortierellomycotina</taxon>
        <taxon>Mortierellomycetes</taxon>
        <taxon>Mortierellales</taxon>
        <taxon>Mortierellaceae</taxon>
        <taxon>Actinomortierella</taxon>
    </lineage>
</organism>
<dbReference type="AlphaFoldDB" id="A0A9P6PPN2"/>
<evidence type="ECO:0000256" key="1">
    <source>
        <dbReference type="ARBA" id="ARBA00004123"/>
    </source>
</evidence>
<evidence type="ECO:0000313" key="4">
    <source>
        <dbReference type="EMBL" id="KAG0250068.1"/>
    </source>
</evidence>
<keyword evidence="2" id="KW-0539">Nucleus</keyword>
<dbReference type="PANTHER" id="PTHR22812">
    <property type="entry name" value="CHROMOBOX PROTEIN"/>
    <property type="match status" value="1"/>
</dbReference>
<gene>
    <name evidence="4" type="ORF">DFQ27_009635</name>
</gene>
<feature type="domain" description="Chromo" evidence="3">
    <location>
        <begin position="101"/>
        <end position="161"/>
    </location>
</feature>
<protein>
    <recommendedName>
        <fullName evidence="3">Chromo domain-containing protein</fullName>
    </recommendedName>
</protein>
<dbReference type="SUPFAM" id="SSF54160">
    <property type="entry name" value="Chromo domain-like"/>
    <property type="match status" value="1"/>
</dbReference>
<proteinExistence type="predicted"/>
<dbReference type="Pfam" id="PF00385">
    <property type="entry name" value="Chromo"/>
    <property type="match status" value="1"/>
</dbReference>
<accession>A0A9P6PPN2</accession>
<dbReference type="InterPro" id="IPR016197">
    <property type="entry name" value="Chromo-like_dom_sf"/>
</dbReference>
<evidence type="ECO:0000259" key="3">
    <source>
        <dbReference type="PROSITE" id="PS50013"/>
    </source>
</evidence>
<comment type="subcellular location">
    <subcellularLocation>
        <location evidence="1">Nucleus</location>
    </subcellularLocation>
</comment>
<keyword evidence="5" id="KW-1185">Reference proteome</keyword>
<dbReference type="EMBL" id="JAAAJB010000900">
    <property type="protein sequence ID" value="KAG0250068.1"/>
    <property type="molecule type" value="Genomic_DNA"/>
</dbReference>
<sequence>MTETVFPAIAAKSRSTQRKMIERFNRTILHNEYPDGSKVMAVDPIRGDKLSPSYEGPYTVIRRTTGGTYELKDGTGAILHRKYAPSQLKLVLDDLDDSDIYEVETISSHRPAEAGGGVDYLVKWKGFPTEANTWEHEGNFIERQCIEDYWKREPEVADASNRSQSRP</sequence>
<reference evidence="4" key="1">
    <citation type="journal article" date="2020" name="Fungal Divers.">
        <title>Resolving the Mortierellaceae phylogeny through synthesis of multi-gene phylogenetics and phylogenomics.</title>
        <authorList>
            <person name="Vandepol N."/>
            <person name="Liber J."/>
            <person name="Desiro A."/>
            <person name="Na H."/>
            <person name="Kennedy M."/>
            <person name="Barry K."/>
            <person name="Grigoriev I.V."/>
            <person name="Miller A.N."/>
            <person name="O'Donnell K."/>
            <person name="Stajich J.E."/>
            <person name="Bonito G."/>
        </authorList>
    </citation>
    <scope>NUCLEOTIDE SEQUENCE</scope>
    <source>
        <strain evidence="4">BC1065</strain>
    </source>
</reference>
<name>A0A9P6PPN2_9FUNG</name>